<dbReference type="EMBL" id="JAVLVT010000003">
    <property type="protein sequence ID" value="MDS1270452.1"/>
    <property type="molecule type" value="Genomic_DNA"/>
</dbReference>
<comment type="similarity">
    <text evidence="5">Belongs to the CofC family.</text>
</comment>
<reference evidence="7" key="1">
    <citation type="submission" date="2023-07" db="EMBL/GenBank/DDBJ databases">
        <title>Novel species in the genus Lipingzhangella isolated from Sambhar Salt Lake.</title>
        <authorList>
            <person name="Jiya N."/>
            <person name="Kajale S."/>
            <person name="Sharma A."/>
        </authorList>
    </citation>
    <scope>NUCLEOTIDE SEQUENCE [LARGE SCALE GENOMIC DNA]</scope>
    <source>
        <strain evidence="7">LS1_29</strain>
    </source>
</reference>
<feature type="binding site" evidence="5">
    <location>
        <position position="185"/>
    </location>
    <ligand>
        <name>phosphoenolpyruvate</name>
        <dbReference type="ChEBI" id="CHEBI:58702"/>
    </ligand>
</feature>
<dbReference type="PANTHER" id="PTHR40392">
    <property type="entry name" value="2-PHOSPHO-L-LACTATE GUANYLYLTRANSFERASE"/>
    <property type="match status" value="1"/>
</dbReference>
<organism evidence="6 7">
    <name type="scientific">Lipingzhangella rawalii</name>
    <dbReference type="NCBI Taxonomy" id="2055835"/>
    <lineage>
        <taxon>Bacteria</taxon>
        <taxon>Bacillati</taxon>
        <taxon>Actinomycetota</taxon>
        <taxon>Actinomycetes</taxon>
        <taxon>Streptosporangiales</taxon>
        <taxon>Nocardiopsidaceae</taxon>
        <taxon>Lipingzhangella</taxon>
    </lineage>
</organism>
<evidence type="ECO:0000256" key="5">
    <source>
        <dbReference type="HAMAP-Rule" id="MF_02114"/>
    </source>
</evidence>
<comment type="function">
    <text evidence="5">Guanylyltransferase that catalyzes the activation of phosphoenolpyruvate (PEP) as enolpyruvoyl-2-diphospho-5'-guanosine, via the condensation of PEP with GTP. It is involved in the biosynthesis of coenzyme F420, a hydride carrier cofactor.</text>
</comment>
<proteinExistence type="inferred from homology"/>
<dbReference type="InterPro" id="IPR029044">
    <property type="entry name" value="Nucleotide-diphossugar_trans"/>
</dbReference>
<comment type="pathway">
    <text evidence="5">Cofactor biosynthesis; coenzyme F420 biosynthesis.</text>
</comment>
<comment type="caution">
    <text evidence="6">The sequence shown here is derived from an EMBL/GenBank/DDBJ whole genome shotgun (WGS) entry which is preliminary data.</text>
</comment>
<keyword evidence="2 5" id="KW-0548">Nucleotidyltransferase</keyword>
<comment type="catalytic activity">
    <reaction evidence="5">
        <text>phosphoenolpyruvate + GTP + H(+) = enolpyruvoyl-2-diphospho-5'-guanosine + diphosphate</text>
        <dbReference type="Rhea" id="RHEA:30519"/>
        <dbReference type="ChEBI" id="CHEBI:15378"/>
        <dbReference type="ChEBI" id="CHEBI:33019"/>
        <dbReference type="ChEBI" id="CHEBI:37565"/>
        <dbReference type="ChEBI" id="CHEBI:58702"/>
        <dbReference type="ChEBI" id="CHEBI:143701"/>
        <dbReference type="EC" id="2.7.7.105"/>
    </reaction>
</comment>
<dbReference type="InterPro" id="IPR002835">
    <property type="entry name" value="CofC"/>
</dbReference>
<dbReference type="Gene3D" id="3.90.550.10">
    <property type="entry name" value="Spore Coat Polysaccharide Biosynthesis Protein SpsA, Chain A"/>
    <property type="match status" value="1"/>
</dbReference>
<dbReference type="EC" id="2.7.7.105" evidence="5"/>
<feature type="binding site" evidence="5">
    <location>
        <position position="182"/>
    </location>
    <ligand>
        <name>phosphoenolpyruvate</name>
        <dbReference type="ChEBI" id="CHEBI:58702"/>
    </ligand>
</feature>
<dbReference type="GO" id="GO:0043814">
    <property type="term" value="F:phospholactate guanylyltransferase activity"/>
    <property type="evidence" value="ECO:0007669"/>
    <property type="project" value="UniProtKB-EC"/>
</dbReference>
<gene>
    <name evidence="6" type="primary">cofC</name>
    <name evidence="5" type="synonym">fbiD</name>
    <name evidence="6" type="ORF">RIF23_09110</name>
</gene>
<evidence type="ECO:0000256" key="1">
    <source>
        <dbReference type="ARBA" id="ARBA00022679"/>
    </source>
</evidence>
<evidence type="ECO:0000256" key="3">
    <source>
        <dbReference type="ARBA" id="ARBA00022741"/>
    </source>
</evidence>
<keyword evidence="4 5" id="KW-0342">GTP-binding</keyword>
<dbReference type="PANTHER" id="PTHR40392:SF1">
    <property type="entry name" value="2-PHOSPHO-L-LACTATE GUANYLYLTRANSFERASE"/>
    <property type="match status" value="1"/>
</dbReference>
<dbReference type="NCBIfam" id="TIGR03552">
    <property type="entry name" value="F420_cofC"/>
    <property type="match status" value="1"/>
</dbReference>
<evidence type="ECO:0000256" key="2">
    <source>
        <dbReference type="ARBA" id="ARBA00022695"/>
    </source>
</evidence>
<keyword evidence="1 5" id="KW-0808">Transferase</keyword>
<name>A0ABU2H608_9ACTN</name>
<feature type="binding site" evidence="5">
    <location>
        <position position="164"/>
    </location>
    <ligand>
        <name>phosphoenolpyruvate</name>
        <dbReference type="ChEBI" id="CHEBI:58702"/>
    </ligand>
</feature>
<evidence type="ECO:0000313" key="7">
    <source>
        <dbReference type="Proteomes" id="UP001250214"/>
    </source>
</evidence>
<dbReference type="HAMAP" id="MF_02114">
    <property type="entry name" value="CofC"/>
    <property type="match status" value="1"/>
</dbReference>
<sequence>MTKVTTVPSPAGRFMSSVDGPPSWSVVIPVKRLHRAKSRLAGLAGNRRWELALAVCLDAVRATLACRAVQRVVVVTDDHHAATALRELPRAERALMITDDVPDAGLNPALRHGATIASRQDPGLGVAALSADLPALRPEELARVLAAANRAPRSFLADAAAVGTTLYAVRDVDSGGFTPAFGGSSRARHRGQDVVELDLRGVDSVRRDVDTPADLRAAAALGLGPVTGALLADLAPHLMLGPDGTTRAR</sequence>
<evidence type="ECO:0000256" key="4">
    <source>
        <dbReference type="ARBA" id="ARBA00023134"/>
    </source>
</evidence>
<keyword evidence="7" id="KW-1185">Reference proteome</keyword>
<protein>
    <recommendedName>
        <fullName evidence="5">Phosphoenolpyruvate guanylyltransferase</fullName>
        <shortName evidence="5">PEP guanylyltransferase</shortName>
        <ecNumber evidence="5">2.7.7.105</ecNumber>
    </recommendedName>
</protein>
<keyword evidence="3 5" id="KW-0547">Nucleotide-binding</keyword>
<accession>A0ABU2H608</accession>
<evidence type="ECO:0000313" key="6">
    <source>
        <dbReference type="EMBL" id="MDS1270452.1"/>
    </source>
</evidence>
<dbReference type="Pfam" id="PF01983">
    <property type="entry name" value="CofC"/>
    <property type="match status" value="1"/>
</dbReference>
<dbReference type="SUPFAM" id="SSF53448">
    <property type="entry name" value="Nucleotide-diphospho-sugar transferases"/>
    <property type="match status" value="1"/>
</dbReference>
<dbReference type="Proteomes" id="UP001250214">
    <property type="component" value="Unassembled WGS sequence"/>
</dbReference>